<comment type="caution">
    <text evidence="3">The sequence shown here is derived from an EMBL/GenBank/DDBJ whole genome shotgun (WGS) entry which is preliminary data.</text>
</comment>
<feature type="compositionally biased region" description="Polar residues" evidence="1">
    <location>
        <begin position="1016"/>
        <end position="1039"/>
    </location>
</feature>
<feature type="compositionally biased region" description="Polar residues" evidence="1">
    <location>
        <begin position="267"/>
        <end position="280"/>
    </location>
</feature>
<keyword evidence="2" id="KW-0812">Transmembrane</keyword>
<feature type="compositionally biased region" description="Basic and acidic residues" evidence="1">
    <location>
        <begin position="498"/>
        <end position="523"/>
    </location>
</feature>
<keyword evidence="4" id="KW-1185">Reference proteome</keyword>
<feature type="compositionally biased region" description="Polar residues" evidence="1">
    <location>
        <begin position="656"/>
        <end position="669"/>
    </location>
</feature>
<evidence type="ECO:0000256" key="2">
    <source>
        <dbReference type="SAM" id="Phobius"/>
    </source>
</evidence>
<feature type="region of interest" description="Disordered" evidence="1">
    <location>
        <begin position="486"/>
        <end position="525"/>
    </location>
</feature>
<feature type="region of interest" description="Disordered" evidence="1">
    <location>
        <begin position="541"/>
        <end position="826"/>
    </location>
</feature>
<organism evidence="3 4">
    <name type="scientific">Rhynchosporium graminicola</name>
    <dbReference type="NCBI Taxonomy" id="2792576"/>
    <lineage>
        <taxon>Eukaryota</taxon>
        <taxon>Fungi</taxon>
        <taxon>Dikarya</taxon>
        <taxon>Ascomycota</taxon>
        <taxon>Pezizomycotina</taxon>
        <taxon>Leotiomycetes</taxon>
        <taxon>Helotiales</taxon>
        <taxon>Ploettnerulaceae</taxon>
        <taxon>Rhynchosporium</taxon>
    </lineage>
</organism>
<protein>
    <submittedName>
        <fullName evidence="3">Uncharacterized protein</fullName>
    </submittedName>
</protein>
<dbReference type="PANTHER" id="PTHR38426">
    <property type="entry name" value="MAINTENANCE OF TELOMERE CAPPING PROTEIN 4"/>
    <property type="match status" value="1"/>
</dbReference>
<dbReference type="InterPro" id="IPR038769">
    <property type="entry name" value="MTC4"/>
</dbReference>
<feature type="compositionally biased region" description="Polar residues" evidence="1">
    <location>
        <begin position="929"/>
        <end position="939"/>
    </location>
</feature>
<feature type="compositionally biased region" description="Basic and acidic residues" evidence="1">
    <location>
        <begin position="751"/>
        <end position="784"/>
    </location>
</feature>
<feature type="region of interest" description="Disordered" evidence="1">
    <location>
        <begin position="245"/>
        <end position="280"/>
    </location>
</feature>
<gene>
    <name evidence="3" type="ORF">RCO7_03926</name>
</gene>
<dbReference type="STRING" id="914237.A0A1E1L5H8"/>
<dbReference type="PANTHER" id="PTHR38426:SF1">
    <property type="entry name" value="MAINTENANCE OF TELOMERE CAPPING PROTEIN 4"/>
    <property type="match status" value="1"/>
</dbReference>
<feature type="compositionally biased region" description="Low complexity" evidence="1">
    <location>
        <begin position="1"/>
        <end position="36"/>
    </location>
</feature>
<dbReference type="InParanoid" id="A0A1E1L5H8"/>
<dbReference type="Proteomes" id="UP000178129">
    <property type="component" value="Unassembled WGS sequence"/>
</dbReference>
<evidence type="ECO:0000256" key="1">
    <source>
        <dbReference type="SAM" id="MobiDB-lite"/>
    </source>
</evidence>
<feature type="compositionally biased region" description="Basic and acidic residues" evidence="1">
    <location>
        <begin position="613"/>
        <end position="633"/>
    </location>
</feature>
<keyword evidence="2" id="KW-1133">Transmembrane helix</keyword>
<keyword evidence="2" id="KW-0472">Membrane</keyword>
<evidence type="ECO:0000313" key="4">
    <source>
        <dbReference type="Proteomes" id="UP000178129"/>
    </source>
</evidence>
<feature type="compositionally biased region" description="Basic and acidic residues" evidence="1">
    <location>
        <begin position="863"/>
        <end position="876"/>
    </location>
</feature>
<evidence type="ECO:0000313" key="3">
    <source>
        <dbReference type="EMBL" id="CZT05770.1"/>
    </source>
</evidence>
<dbReference type="AlphaFoldDB" id="A0A1E1L5H8"/>
<feature type="compositionally biased region" description="Basic and acidic residues" evidence="1">
    <location>
        <begin position="940"/>
        <end position="953"/>
    </location>
</feature>
<feature type="region of interest" description="Disordered" evidence="1">
    <location>
        <begin position="839"/>
        <end position="987"/>
    </location>
</feature>
<feature type="region of interest" description="Disordered" evidence="1">
    <location>
        <begin position="1"/>
        <end position="95"/>
    </location>
</feature>
<feature type="transmembrane region" description="Helical" evidence="2">
    <location>
        <begin position="1205"/>
        <end position="1226"/>
    </location>
</feature>
<sequence>MTSTQPTQPSSDSSPPNRRTNSSTFSTSNRFSNSTSETGESSRPASQRNSLRASNSIDQLPHDARAGNRAGMESLEGNLVNDGRGSHRSHRSRNNGGFLLSNAVFEAQSEIAPVTSDGMMRQRHSRVDGKGKGASKNPEILHRKKRSNMAGSVGGSPLAANVLNAGSATGSKEATNANDGVESQVHETAKGATTGLDVDSKQIVNLALNLSESRRNAQRRVISTPLPPITNGLGEPFTGGSLRHHLQAQRRVSRNVSPKPDRGERTMTASPRSTSGQWLGSPLQASNEEKGQYRYTFSASTLARAEKAKTTIELMAQYRRLLQFVPPLRPLGSEKGIAVSRPGTSSGSSVVVRTISNTSSNRTLGRPYNPLQYIRNRKVRSRNSKAIDGEAQGFGDLEKVSTWVDTISHRASSEDSQNGDCLTIPHLSNAADESSPFGSPRSSLGKSHGAPVKVKRPRIDWVTNPADMIADIFWLEQEDNKKLIEDRHGRRIFPPSAELKRPGSRRSEEPDIKKASPKAKADDLGIDMRMLVTKLPEFKSVKEKPESDVTPSRTRQKLRDVRAATRLHGGHRHLSSRSRSDDSDLDDSDDSVQPRSRRGVNVTEDGLENGKVILEKQMIEILKREEEESRSASRETSGQSNDTESLKRAPKDISKANGSAGHNRSGSSVKDSRASAKANSSGRASLEVPRYTGRASMDDLNTTAPNSPETRPSKLGDRFVPSIAMDSSPGGSRPTSPSRGPLSIMRSKIRPLYDRGHESGGHHHDEDGLMASIEHDQESPEPRRRSMSPVKRLVTRVTDETQKSVKKAGSIKRGKEDSGIRGLFKRNNPVSRVSDLLWRKESSPGPGHGGNSSGFSTDESDIEEIRDPIKGVHSRDSSVGTLYEDADEVEGRGQRRRHMNGVPPLPSFTSPFERRGRSERIQSDDSNHDPNANTRSRLLSTREERKNTPRIDVHTASPTSSPETYPLNRHRDSSVSASDIDSRRNSVAATDARLNSILGLPRKRRNALPIAGLSSLEASNNQPRRPSMQGRQWSISDRSPSVHRGPMNKREIARVRALLLSSGIKAKEISRRAAELKDIRTEESPLYGDIAEMIPSDLESEITPVPKSQQHRLVARLISSDIQTSSQLHHSSASHFLSSTIPSLHSRISTLQQTLINDLTPTTRKAADEADEVSKDLVALKMLEVKSIGDKIDKMTRTRRRRFRWLRRGGWVVVEWVLVGVMWYVWALVVLLRALRGCVGGVVEVGRWLLWL</sequence>
<proteinExistence type="predicted"/>
<feature type="compositionally biased region" description="Basic and acidic residues" evidence="1">
    <location>
        <begin position="644"/>
        <end position="654"/>
    </location>
</feature>
<dbReference type="EMBL" id="FJUW01000036">
    <property type="protein sequence ID" value="CZT05770.1"/>
    <property type="molecule type" value="Genomic_DNA"/>
</dbReference>
<feature type="compositionally biased region" description="Low complexity" evidence="1">
    <location>
        <begin position="727"/>
        <end position="743"/>
    </location>
</feature>
<feature type="region of interest" description="Disordered" evidence="1">
    <location>
        <begin position="427"/>
        <end position="452"/>
    </location>
</feature>
<feature type="compositionally biased region" description="Polar residues" evidence="1">
    <location>
        <begin position="37"/>
        <end position="58"/>
    </location>
</feature>
<reference evidence="4" key="1">
    <citation type="submission" date="2016-03" db="EMBL/GenBank/DDBJ databases">
        <authorList>
            <person name="Ploux O."/>
        </authorList>
    </citation>
    <scope>NUCLEOTIDE SEQUENCE [LARGE SCALE GENOMIC DNA]</scope>
    <source>
        <strain evidence="4">UK7</strain>
    </source>
</reference>
<accession>A0A1E1L5H8</accession>
<name>A0A1E1L5H8_9HELO</name>
<feature type="compositionally biased region" description="Polar residues" evidence="1">
    <location>
        <begin position="436"/>
        <end position="445"/>
    </location>
</feature>
<feature type="compositionally biased region" description="Basic and acidic residues" evidence="1">
    <location>
        <begin position="912"/>
        <end position="928"/>
    </location>
</feature>
<feature type="compositionally biased region" description="Polar residues" evidence="1">
    <location>
        <begin position="699"/>
        <end position="710"/>
    </location>
</feature>
<feature type="region of interest" description="Disordered" evidence="1">
    <location>
        <begin position="1014"/>
        <end position="1045"/>
    </location>
</feature>